<dbReference type="GO" id="GO:0006887">
    <property type="term" value="P:exocytosis"/>
    <property type="evidence" value="ECO:0007669"/>
    <property type="project" value="TreeGrafter"/>
</dbReference>
<evidence type="ECO:0000256" key="1">
    <source>
        <dbReference type="ARBA" id="ARBA00022723"/>
    </source>
</evidence>
<feature type="domain" description="RabBD" evidence="12">
    <location>
        <begin position="4"/>
        <end position="124"/>
    </location>
</feature>
<name>A0AAW1MKQ4_POPJA</name>
<evidence type="ECO:0000256" key="6">
    <source>
        <dbReference type="ARBA" id="ARBA00023018"/>
    </source>
</evidence>
<dbReference type="Pfam" id="PF00168">
    <property type="entry name" value="C2"/>
    <property type="match status" value="2"/>
</dbReference>
<dbReference type="PRINTS" id="PR00399">
    <property type="entry name" value="SYNAPTOTAGMN"/>
</dbReference>
<evidence type="ECO:0000259" key="11">
    <source>
        <dbReference type="PROSITE" id="PS50178"/>
    </source>
</evidence>
<dbReference type="Gene3D" id="2.60.40.150">
    <property type="entry name" value="C2 domain"/>
    <property type="match status" value="2"/>
</dbReference>
<dbReference type="InterPro" id="IPR043566">
    <property type="entry name" value="Rabphilin/DOC2/Noc2"/>
</dbReference>
<dbReference type="CDD" id="cd04035">
    <property type="entry name" value="C2A_Rabphilin_Doc2"/>
    <property type="match status" value="1"/>
</dbReference>
<dbReference type="EMBL" id="JASPKY010000038">
    <property type="protein sequence ID" value="KAK9746658.1"/>
    <property type="molecule type" value="Genomic_DNA"/>
</dbReference>
<feature type="domain" description="C2" evidence="10">
    <location>
        <begin position="491"/>
        <end position="603"/>
    </location>
</feature>
<reference evidence="13 14" key="1">
    <citation type="journal article" date="2024" name="BMC Genomics">
        <title>De novo assembly and annotation of Popillia japonica's genome with initial clues to its potential as an invasive pest.</title>
        <authorList>
            <person name="Cucini C."/>
            <person name="Boschi S."/>
            <person name="Funari R."/>
            <person name="Cardaioli E."/>
            <person name="Iannotti N."/>
            <person name="Marturano G."/>
            <person name="Paoli F."/>
            <person name="Bruttini M."/>
            <person name="Carapelli A."/>
            <person name="Frati F."/>
            <person name="Nardi F."/>
        </authorList>
    </citation>
    <scope>NUCLEOTIDE SEQUENCE [LARGE SCALE GENOMIC DNA]</scope>
    <source>
        <strain evidence="13">DMR45628</strain>
    </source>
</reference>
<evidence type="ECO:0000256" key="5">
    <source>
        <dbReference type="ARBA" id="ARBA00022837"/>
    </source>
</evidence>
<dbReference type="PROSITE" id="PS50004">
    <property type="entry name" value="C2"/>
    <property type="match status" value="2"/>
</dbReference>
<dbReference type="InterPro" id="IPR011011">
    <property type="entry name" value="Znf_FYVE_PHD"/>
</dbReference>
<evidence type="ECO:0000259" key="12">
    <source>
        <dbReference type="PROSITE" id="PS50916"/>
    </source>
</evidence>
<dbReference type="PROSITE" id="PS50178">
    <property type="entry name" value="ZF_FYVE"/>
    <property type="match status" value="1"/>
</dbReference>
<evidence type="ECO:0000256" key="2">
    <source>
        <dbReference type="ARBA" id="ARBA00022737"/>
    </source>
</evidence>
<dbReference type="InterPro" id="IPR000008">
    <property type="entry name" value="C2_dom"/>
</dbReference>
<dbReference type="GO" id="GO:0016020">
    <property type="term" value="C:membrane"/>
    <property type="evidence" value="ECO:0007669"/>
    <property type="project" value="InterPro"/>
</dbReference>
<feature type="region of interest" description="Disordered" evidence="9">
    <location>
        <begin position="133"/>
        <end position="204"/>
    </location>
</feature>
<protein>
    <submittedName>
        <fullName evidence="13">C2 domain</fullName>
    </submittedName>
</protein>
<proteinExistence type="predicted"/>
<evidence type="ECO:0000313" key="13">
    <source>
        <dbReference type="EMBL" id="KAK9746658.1"/>
    </source>
</evidence>
<dbReference type="SUPFAM" id="SSF57903">
    <property type="entry name" value="FYVE/PHD zinc finger"/>
    <property type="match status" value="1"/>
</dbReference>
<dbReference type="InterPro" id="IPR010911">
    <property type="entry name" value="Rab_BD"/>
</dbReference>
<organism evidence="13 14">
    <name type="scientific">Popillia japonica</name>
    <name type="common">Japanese beetle</name>
    <dbReference type="NCBI Taxonomy" id="7064"/>
    <lineage>
        <taxon>Eukaryota</taxon>
        <taxon>Metazoa</taxon>
        <taxon>Ecdysozoa</taxon>
        <taxon>Arthropoda</taxon>
        <taxon>Hexapoda</taxon>
        <taxon>Insecta</taxon>
        <taxon>Pterygota</taxon>
        <taxon>Neoptera</taxon>
        <taxon>Endopterygota</taxon>
        <taxon>Coleoptera</taxon>
        <taxon>Polyphaga</taxon>
        <taxon>Scarabaeiformia</taxon>
        <taxon>Scarabaeidae</taxon>
        <taxon>Rutelinae</taxon>
        <taxon>Popillia</taxon>
    </lineage>
</organism>
<dbReference type="PANTHER" id="PTHR45729:SF6">
    <property type="entry name" value="RABPHILIN, ISOFORM A"/>
    <property type="match status" value="1"/>
</dbReference>
<feature type="domain" description="C2" evidence="10">
    <location>
        <begin position="293"/>
        <end position="417"/>
    </location>
</feature>
<evidence type="ECO:0000256" key="8">
    <source>
        <dbReference type="PROSITE-ProRule" id="PRU00091"/>
    </source>
</evidence>
<dbReference type="GO" id="GO:0031267">
    <property type="term" value="F:small GTPase binding"/>
    <property type="evidence" value="ECO:0007669"/>
    <property type="project" value="InterPro"/>
</dbReference>
<keyword evidence="5" id="KW-0106">Calcium</keyword>
<dbReference type="SUPFAM" id="SSF49562">
    <property type="entry name" value="C2 domain (Calcium/lipid-binding domain, CaLB)"/>
    <property type="match status" value="2"/>
</dbReference>
<feature type="compositionally biased region" description="Low complexity" evidence="9">
    <location>
        <begin position="189"/>
        <end position="201"/>
    </location>
</feature>
<feature type="compositionally biased region" description="Basic residues" evidence="9">
    <location>
        <begin position="142"/>
        <end position="152"/>
    </location>
</feature>
<feature type="domain" description="FYVE-type" evidence="11">
    <location>
        <begin position="52"/>
        <end position="112"/>
    </location>
</feature>
<feature type="compositionally biased region" description="Basic and acidic residues" evidence="9">
    <location>
        <begin position="153"/>
        <end position="183"/>
    </location>
</feature>
<evidence type="ECO:0000259" key="10">
    <source>
        <dbReference type="PROSITE" id="PS50004"/>
    </source>
</evidence>
<evidence type="ECO:0000256" key="3">
    <source>
        <dbReference type="ARBA" id="ARBA00022771"/>
    </source>
</evidence>
<evidence type="ECO:0000256" key="9">
    <source>
        <dbReference type="SAM" id="MobiDB-lite"/>
    </source>
</evidence>
<sequence length="603" mass="69119">MGYQSTLPPLGADEQAVILDVIRRAEQLDHLEQERVGKLVERLENMRRNALGRNANQCLLCGDGFGMLGSQKCVCVDCRRLVCQKCAIDNSPSKSRSTKDNWLCMICAETREIWKKSGAWFFKSLPKYILPGQQTNPNRTLRNSRKSKKGRKFRDDSSSDEDRPIWPRIERRNSSTESTHDIQELTSNQLYSRQTSSSESQMSKDFDLNKVHSIGIATNDVRGWEEVDSAKMETTSGESSELSRRDSVASRTISEWNWTADSRSDEKISPSACSINSSIFKNPIEENKILDTSMGIIELSLSYDPVTITLHCTVYRAKNLIPMDINGLADPFCKLNILPNAKTSTRLRTKTVHKTRNPEFNENLTFYDLTENDLMKKSLHILVLDDDKYGHDYMGEARINLAKLRLQNTVYVGTKWGKPINLAKLRLQNTVYLTLPLEKLRIEQKGPIPAPELKQWFDDLWDRGQILISLCYSTKKRALPELKQWFDDLWDRGQILISLCYSTKKRALLVTVVRCSNLLPMDNNGFSDPFVKLHLRPDPYHKKYKTSIKWKNLNPVFNEEFQFETRPTELATQSLYITVWDKDYGKSNDYLGGLILGGPCSKG</sequence>
<evidence type="ECO:0000256" key="7">
    <source>
        <dbReference type="ARBA" id="ARBA00034103"/>
    </source>
</evidence>
<keyword evidence="4" id="KW-0862">Zinc</keyword>
<gene>
    <name evidence="13" type="ORF">QE152_g5942</name>
</gene>
<accession>A0AAW1MKQ4</accession>
<dbReference type="SMART" id="SM00239">
    <property type="entry name" value="C2"/>
    <property type="match status" value="2"/>
</dbReference>
<keyword evidence="2" id="KW-0677">Repeat</keyword>
<dbReference type="Proteomes" id="UP001458880">
    <property type="component" value="Unassembled WGS sequence"/>
</dbReference>
<evidence type="ECO:0000313" key="14">
    <source>
        <dbReference type="Proteomes" id="UP001458880"/>
    </source>
</evidence>
<evidence type="ECO:0000256" key="4">
    <source>
        <dbReference type="ARBA" id="ARBA00022833"/>
    </source>
</evidence>
<dbReference type="InterPro" id="IPR035892">
    <property type="entry name" value="C2_domain_sf"/>
</dbReference>
<dbReference type="PANTHER" id="PTHR45729">
    <property type="entry name" value="RABPHILIN, ISOFORM A"/>
    <property type="match status" value="1"/>
</dbReference>
<dbReference type="InterPro" id="IPR013083">
    <property type="entry name" value="Znf_RING/FYVE/PHD"/>
</dbReference>
<dbReference type="InterPro" id="IPR001565">
    <property type="entry name" value="Synaptotagmin"/>
</dbReference>
<dbReference type="Gene3D" id="3.30.40.10">
    <property type="entry name" value="Zinc/RING finger domain, C3HC4 (zinc finger)"/>
    <property type="match status" value="1"/>
</dbReference>
<dbReference type="AlphaFoldDB" id="A0AAW1MKQ4"/>
<dbReference type="InterPro" id="IPR041282">
    <property type="entry name" value="FYVE_2"/>
</dbReference>
<dbReference type="GO" id="GO:0017158">
    <property type="term" value="P:regulation of calcium ion-dependent exocytosis"/>
    <property type="evidence" value="ECO:0007669"/>
    <property type="project" value="TreeGrafter"/>
</dbReference>
<keyword evidence="6" id="KW-0770">Synapse</keyword>
<dbReference type="GO" id="GO:0098793">
    <property type="term" value="C:presynapse"/>
    <property type="evidence" value="ECO:0007669"/>
    <property type="project" value="GOC"/>
</dbReference>
<dbReference type="Pfam" id="PF02318">
    <property type="entry name" value="FYVE_2"/>
    <property type="match status" value="1"/>
</dbReference>
<comment type="subcellular location">
    <subcellularLocation>
        <location evidence="7">Synapse</location>
    </subcellularLocation>
</comment>
<dbReference type="GO" id="GO:0006886">
    <property type="term" value="P:intracellular protein transport"/>
    <property type="evidence" value="ECO:0007669"/>
    <property type="project" value="InterPro"/>
</dbReference>
<dbReference type="GO" id="GO:0061669">
    <property type="term" value="P:spontaneous neurotransmitter secretion"/>
    <property type="evidence" value="ECO:0007669"/>
    <property type="project" value="TreeGrafter"/>
</dbReference>
<keyword evidence="1" id="KW-0479">Metal-binding</keyword>
<keyword evidence="14" id="KW-1185">Reference proteome</keyword>
<keyword evidence="3 8" id="KW-0863">Zinc-finger</keyword>
<dbReference type="InterPro" id="IPR047022">
    <property type="entry name" value="Rabphilin_Doc2_C2A"/>
</dbReference>
<comment type="caution">
    <text evidence="13">The sequence shown here is derived from an EMBL/GenBank/DDBJ whole genome shotgun (WGS) entry which is preliminary data.</text>
</comment>
<dbReference type="PRINTS" id="PR00360">
    <property type="entry name" value="C2DOMAIN"/>
</dbReference>
<dbReference type="InterPro" id="IPR017455">
    <property type="entry name" value="Znf_FYVE-rel"/>
</dbReference>
<dbReference type="PROSITE" id="PS50916">
    <property type="entry name" value="RABBD"/>
    <property type="match status" value="1"/>
</dbReference>
<dbReference type="GO" id="GO:0008270">
    <property type="term" value="F:zinc ion binding"/>
    <property type="evidence" value="ECO:0007669"/>
    <property type="project" value="UniProtKB-KW"/>
</dbReference>